<reference evidence="1" key="1">
    <citation type="submission" date="2016-10" db="EMBL/GenBank/DDBJ databases">
        <authorList>
            <person name="Sun J."/>
        </authorList>
    </citation>
    <scope>NUCLEOTIDE SEQUENCE</scope>
    <source>
        <strain evidence="1">GD17</strain>
        <plasmid evidence="1">pGD17-2</plasmid>
    </source>
</reference>
<organism evidence="1">
    <name type="scientific">Escherichia coli</name>
    <dbReference type="NCBI Taxonomy" id="562"/>
    <lineage>
        <taxon>Bacteria</taxon>
        <taxon>Pseudomonadati</taxon>
        <taxon>Pseudomonadota</taxon>
        <taxon>Gammaproteobacteria</taxon>
        <taxon>Enterobacterales</taxon>
        <taxon>Enterobacteriaceae</taxon>
        <taxon>Escherichia</taxon>
    </lineage>
</organism>
<dbReference type="EMBL" id="KY075650">
    <property type="protein sequence ID" value="AQZ20051.1"/>
    <property type="molecule type" value="Genomic_DNA"/>
</dbReference>
<gene>
    <name evidence="1" type="ORF">17-2_00101</name>
</gene>
<sequence length="152" mass="17026">MRPLSIDVAPSAPELPVPVFEFQIPKLLVKHPTAFPFQISHKAGYAHFGRALHKHMDMICAAYSFHNPYTFPLTQLSQNTAYCSTPLSVEYLSSVYWRKNDVIFTVPLGVRPHSPPFLLISCLTLAVARPQGVLTNQKVFSVHKKKPPCQAV</sequence>
<keyword evidence="1" id="KW-0614">Plasmid</keyword>
<name>A0A1U9XEX8_ECOLX</name>
<accession>A0A1U9XEX8</accession>
<proteinExistence type="predicted"/>
<geneLocation type="plasmid" evidence="1">
    <name>pGD17-2</name>
</geneLocation>
<protein>
    <submittedName>
        <fullName evidence="1">Uncharacterized protein</fullName>
    </submittedName>
</protein>
<dbReference type="AlphaFoldDB" id="A0A1U9XEX8"/>
<evidence type="ECO:0000313" key="1">
    <source>
        <dbReference type="EMBL" id="AQZ20051.1"/>
    </source>
</evidence>